<name>A0A6J1DN39_MOMCH</name>
<dbReference type="PROSITE" id="PS50966">
    <property type="entry name" value="ZF_SWIM"/>
    <property type="match status" value="1"/>
</dbReference>
<evidence type="ECO:0000256" key="3">
    <source>
        <dbReference type="ARBA" id="ARBA00022833"/>
    </source>
</evidence>
<keyword evidence="2 4" id="KW-0863">Zinc-finger</keyword>
<dbReference type="GeneID" id="111022106"/>
<dbReference type="Pfam" id="PF04434">
    <property type="entry name" value="SWIM"/>
    <property type="match status" value="1"/>
</dbReference>
<sequence length="283" mass="32720">MTKLGSPVKKHFDLLEGIQLRHTVYYQLMRVSGLYSISVGCRWGPPNQIYPVAFAIVDGETVASWVWFMTQLKGVFGVVKNLVFVSDRHQTICKAIDKVFPTAFHCFCIQHIKMNLLAKFKVDAKALEEIFLKAAKAYQESYFNSIWAQLGAYPGVREYLDDIGKERWARCFQTFLRYTQMTTWFYDRQMLASSRSTTLSDYAENKFAEYSDSARRYVVVNIDQFHVQVRDGNLDGIVDFNSRTCSCREFDYYKIPCSHAIVGAKMRNINPYTLCDEAYTTNS</sequence>
<dbReference type="GO" id="GO:0008270">
    <property type="term" value="F:zinc ion binding"/>
    <property type="evidence" value="ECO:0007669"/>
    <property type="project" value="UniProtKB-KW"/>
</dbReference>
<dbReference type="KEGG" id="mcha:111022106"/>
<evidence type="ECO:0000313" key="6">
    <source>
        <dbReference type="Proteomes" id="UP000504603"/>
    </source>
</evidence>
<gene>
    <name evidence="7" type="primary">LOC111022106</name>
</gene>
<dbReference type="RefSeq" id="XP_022154962.1">
    <property type="nucleotide sequence ID" value="XM_022299270.1"/>
</dbReference>
<dbReference type="InterPro" id="IPR006564">
    <property type="entry name" value="Znf_PMZ"/>
</dbReference>
<evidence type="ECO:0000256" key="4">
    <source>
        <dbReference type="PROSITE-ProRule" id="PRU00325"/>
    </source>
</evidence>
<organism evidence="6 7">
    <name type="scientific">Momordica charantia</name>
    <name type="common">Bitter gourd</name>
    <name type="synonym">Balsam pear</name>
    <dbReference type="NCBI Taxonomy" id="3673"/>
    <lineage>
        <taxon>Eukaryota</taxon>
        <taxon>Viridiplantae</taxon>
        <taxon>Streptophyta</taxon>
        <taxon>Embryophyta</taxon>
        <taxon>Tracheophyta</taxon>
        <taxon>Spermatophyta</taxon>
        <taxon>Magnoliopsida</taxon>
        <taxon>eudicotyledons</taxon>
        <taxon>Gunneridae</taxon>
        <taxon>Pentapetalae</taxon>
        <taxon>rosids</taxon>
        <taxon>fabids</taxon>
        <taxon>Cucurbitales</taxon>
        <taxon>Cucurbitaceae</taxon>
        <taxon>Momordiceae</taxon>
        <taxon>Momordica</taxon>
    </lineage>
</organism>
<keyword evidence="1" id="KW-0479">Metal-binding</keyword>
<feature type="domain" description="SWIM-type" evidence="5">
    <location>
        <begin position="225"/>
        <end position="268"/>
    </location>
</feature>
<dbReference type="Pfam" id="PF10551">
    <property type="entry name" value="MULE"/>
    <property type="match status" value="1"/>
</dbReference>
<dbReference type="PANTHER" id="PTHR31973:SF187">
    <property type="entry name" value="MUTATOR TRANSPOSASE MUDRA PROTEIN"/>
    <property type="match status" value="1"/>
</dbReference>
<dbReference type="InterPro" id="IPR018289">
    <property type="entry name" value="MULE_transposase_dom"/>
</dbReference>
<dbReference type="AlphaFoldDB" id="A0A6J1DN39"/>
<keyword evidence="6" id="KW-1185">Reference proteome</keyword>
<keyword evidence="3" id="KW-0862">Zinc</keyword>
<dbReference type="Proteomes" id="UP000504603">
    <property type="component" value="Unplaced"/>
</dbReference>
<evidence type="ECO:0000256" key="1">
    <source>
        <dbReference type="ARBA" id="ARBA00022723"/>
    </source>
</evidence>
<reference evidence="7" key="1">
    <citation type="submission" date="2025-08" db="UniProtKB">
        <authorList>
            <consortium name="RefSeq"/>
        </authorList>
    </citation>
    <scope>IDENTIFICATION</scope>
    <source>
        <strain evidence="7">OHB3-1</strain>
    </source>
</reference>
<dbReference type="SMART" id="SM00575">
    <property type="entry name" value="ZnF_PMZ"/>
    <property type="match status" value="1"/>
</dbReference>
<accession>A0A6J1DN39</accession>
<protein>
    <submittedName>
        <fullName evidence="7">Uncharacterized protein LOC111022106</fullName>
    </submittedName>
</protein>
<dbReference type="PANTHER" id="PTHR31973">
    <property type="entry name" value="POLYPROTEIN, PUTATIVE-RELATED"/>
    <property type="match status" value="1"/>
</dbReference>
<dbReference type="OrthoDB" id="1938144at2759"/>
<proteinExistence type="predicted"/>
<dbReference type="InterPro" id="IPR007527">
    <property type="entry name" value="Znf_SWIM"/>
</dbReference>
<evidence type="ECO:0000313" key="7">
    <source>
        <dbReference type="RefSeq" id="XP_022154962.1"/>
    </source>
</evidence>
<evidence type="ECO:0000256" key="2">
    <source>
        <dbReference type="ARBA" id="ARBA00022771"/>
    </source>
</evidence>
<evidence type="ECO:0000259" key="5">
    <source>
        <dbReference type="PROSITE" id="PS50966"/>
    </source>
</evidence>